<keyword evidence="3" id="KW-0378">Hydrolase</keyword>
<accession>A0A3B4XA58</accession>
<dbReference type="PANTHER" id="PTHR47959:SF17">
    <property type="entry name" value="ATP-DEPENDENT RNA HELICASE DEAD BOX FAMILY"/>
    <property type="match status" value="1"/>
</dbReference>
<keyword evidence="10" id="KW-1185">Reference proteome</keyword>
<protein>
    <recommendedName>
        <fullName evidence="1">RNA helicase</fullName>
        <ecNumber evidence="1">3.6.4.13</ecNumber>
    </recommendedName>
</protein>
<dbReference type="GO" id="GO:0005524">
    <property type="term" value="F:ATP binding"/>
    <property type="evidence" value="ECO:0007669"/>
    <property type="project" value="UniProtKB-KW"/>
</dbReference>
<dbReference type="Pfam" id="PF00270">
    <property type="entry name" value="DEAD"/>
    <property type="match status" value="1"/>
</dbReference>
<keyword evidence="2" id="KW-0547">Nucleotide-binding</keyword>
<reference evidence="9" key="1">
    <citation type="submission" date="2025-08" db="UniProtKB">
        <authorList>
            <consortium name="Ensembl"/>
        </authorList>
    </citation>
    <scope>IDENTIFICATION</scope>
</reference>
<sequence>MFAVLCLPEAGGTEGNGISWTSSLDRKIQNLPSEGKDKNSLKRLKHLHQEKSEYRLNPRVLQNLKDAGLNSPTPIQMQAIPLMMHGRELLACAPTGSGKTLAFCLPLLAHLQQPANRGFRAVVISPTRELASQVYTDTHTHTHSRCIVRCFQSRIHRFSSHLG</sequence>
<dbReference type="InterPro" id="IPR014001">
    <property type="entry name" value="Helicase_ATP-bd"/>
</dbReference>
<evidence type="ECO:0000259" key="8">
    <source>
        <dbReference type="PROSITE" id="PS51195"/>
    </source>
</evidence>
<dbReference type="InterPro" id="IPR050079">
    <property type="entry name" value="DEAD_box_RNA_helicase"/>
</dbReference>
<feature type="domain" description="Helicase ATP-binding" evidence="7">
    <location>
        <begin position="80"/>
        <end position="136"/>
    </location>
</feature>
<evidence type="ECO:0000256" key="5">
    <source>
        <dbReference type="ARBA" id="ARBA00022840"/>
    </source>
</evidence>
<evidence type="ECO:0000313" key="9">
    <source>
        <dbReference type="Ensembl" id="ENSSLDP00000012920.1"/>
    </source>
</evidence>
<dbReference type="PROSITE" id="PS51192">
    <property type="entry name" value="HELICASE_ATP_BIND_1"/>
    <property type="match status" value="1"/>
</dbReference>
<dbReference type="InterPro" id="IPR011545">
    <property type="entry name" value="DEAD/DEAH_box_helicase_dom"/>
</dbReference>
<evidence type="ECO:0000313" key="10">
    <source>
        <dbReference type="Proteomes" id="UP000261360"/>
    </source>
</evidence>
<organism evidence="9 10">
    <name type="scientific">Seriola lalandi dorsalis</name>
    <dbReference type="NCBI Taxonomy" id="1841481"/>
    <lineage>
        <taxon>Eukaryota</taxon>
        <taxon>Metazoa</taxon>
        <taxon>Chordata</taxon>
        <taxon>Craniata</taxon>
        <taxon>Vertebrata</taxon>
        <taxon>Euteleostomi</taxon>
        <taxon>Actinopterygii</taxon>
        <taxon>Neopterygii</taxon>
        <taxon>Teleostei</taxon>
        <taxon>Neoteleostei</taxon>
        <taxon>Acanthomorphata</taxon>
        <taxon>Carangaria</taxon>
        <taxon>Carangiformes</taxon>
        <taxon>Carangidae</taxon>
        <taxon>Seriola</taxon>
    </lineage>
</organism>
<dbReference type="GO" id="GO:0003724">
    <property type="term" value="F:RNA helicase activity"/>
    <property type="evidence" value="ECO:0007669"/>
    <property type="project" value="UniProtKB-EC"/>
</dbReference>
<evidence type="ECO:0000256" key="1">
    <source>
        <dbReference type="ARBA" id="ARBA00012552"/>
    </source>
</evidence>
<evidence type="ECO:0000256" key="4">
    <source>
        <dbReference type="ARBA" id="ARBA00022806"/>
    </source>
</evidence>
<dbReference type="STRING" id="1841481.ENSSLDP00000012920"/>
<name>A0A3B4XA58_SERLL</name>
<feature type="domain" description="DEAD-box RNA helicase Q" evidence="8">
    <location>
        <begin position="49"/>
        <end position="77"/>
    </location>
</feature>
<dbReference type="InterPro" id="IPR014014">
    <property type="entry name" value="RNA_helicase_DEAD_Q_motif"/>
</dbReference>
<feature type="short sequence motif" description="Q motif" evidence="6">
    <location>
        <begin position="49"/>
        <end position="77"/>
    </location>
</feature>
<evidence type="ECO:0000256" key="3">
    <source>
        <dbReference type="ARBA" id="ARBA00022801"/>
    </source>
</evidence>
<dbReference type="SUPFAM" id="SSF52540">
    <property type="entry name" value="P-loop containing nucleoside triphosphate hydrolases"/>
    <property type="match status" value="1"/>
</dbReference>
<dbReference type="Proteomes" id="UP000261360">
    <property type="component" value="Unplaced"/>
</dbReference>
<dbReference type="InterPro" id="IPR027417">
    <property type="entry name" value="P-loop_NTPase"/>
</dbReference>
<dbReference type="PANTHER" id="PTHR47959">
    <property type="entry name" value="ATP-DEPENDENT RNA HELICASE RHLE-RELATED"/>
    <property type="match status" value="1"/>
</dbReference>
<proteinExistence type="predicted"/>
<dbReference type="EC" id="3.6.4.13" evidence="1"/>
<evidence type="ECO:0000259" key="7">
    <source>
        <dbReference type="PROSITE" id="PS51192"/>
    </source>
</evidence>
<dbReference type="Ensembl" id="ENSSLDT00000013394.1">
    <property type="protein sequence ID" value="ENSSLDP00000012920.1"/>
    <property type="gene ID" value="ENSSLDG00000010279.1"/>
</dbReference>
<dbReference type="GO" id="GO:0003676">
    <property type="term" value="F:nucleic acid binding"/>
    <property type="evidence" value="ECO:0007669"/>
    <property type="project" value="InterPro"/>
</dbReference>
<dbReference type="GeneTree" id="ENSGT00550000074863"/>
<dbReference type="PROSITE" id="PS51195">
    <property type="entry name" value="Q_MOTIF"/>
    <property type="match status" value="1"/>
</dbReference>
<keyword evidence="5" id="KW-0067">ATP-binding</keyword>
<reference evidence="9" key="2">
    <citation type="submission" date="2025-09" db="UniProtKB">
        <authorList>
            <consortium name="Ensembl"/>
        </authorList>
    </citation>
    <scope>IDENTIFICATION</scope>
</reference>
<evidence type="ECO:0000256" key="2">
    <source>
        <dbReference type="ARBA" id="ARBA00022741"/>
    </source>
</evidence>
<evidence type="ECO:0000256" key="6">
    <source>
        <dbReference type="PROSITE-ProRule" id="PRU00552"/>
    </source>
</evidence>
<dbReference type="AlphaFoldDB" id="A0A3B4XA58"/>
<dbReference type="Gene3D" id="3.40.50.300">
    <property type="entry name" value="P-loop containing nucleotide triphosphate hydrolases"/>
    <property type="match status" value="1"/>
</dbReference>
<dbReference type="GO" id="GO:0005829">
    <property type="term" value="C:cytosol"/>
    <property type="evidence" value="ECO:0007669"/>
    <property type="project" value="TreeGrafter"/>
</dbReference>
<keyword evidence="4" id="KW-0347">Helicase</keyword>
<dbReference type="GO" id="GO:0016787">
    <property type="term" value="F:hydrolase activity"/>
    <property type="evidence" value="ECO:0007669"/>
    <property type="project" value="UniProtKB-KW"/>
</dbReference>